<dbReference type="AlphaFoldDB" id="A0A1H1JS84"/>
<evidence type="ECO:0000313" key="2">
    <source>
        <dbReference type="Proteomes" id="UP000199365"/>
    </source>
</evidence>
<protein>
    <submittedName>
        <fullName evidence="1">Uncharacterized protein</fullName>
    </submittedName>
</protein>
<dbReference type="EMBL" id="FNKX01000002">
    <property type="protein sequence ID" value="SDR52863.1"/>
    <property type="molecule type" value="Genomic_DNA"/>
</dbReference>
<keyword evidence="2" id="KW-1185">Reference proteome</keyword>
<dbReference type="RefSeq" id="WP_090808632.1">
    <property type="nucleotide sequence ID" value="NZ_FNKX01000002.1"/>
</dbReference>
<dbReference type="STRING" id="157910.SAMN05445850_5561"/>
<gene>
    <name evidence="1" type="ORF">SAMN05445850_5561</name>
</gene>
<evidence type="ECO:0000313" key="1">
    <source>
        <dbReference type="EMBL" id="SDR52863.1"/>
    </source>
</evidence>
<sequence length="99" mass="10795">MSDTTLPTCGQMLADAIKAYLALMNGKREVVTVKSLGAETQYGRRDGPALLALIRNLNQRCPCEQSLAILGYPRSRAPMRPVYIDHGWAGGVPVRRGPL</sequence>
<proteinExistence type="predicted"/>
<name>A0A1H1JS84_9BURK</name>
<organism evidence="1 2">
    <name type="scientific">Paraburkholderia tuberum</name>
    <dbReference type="NCBI Taxonomy" id="157910"/>
    <lineage>
        <taxon>Bacteria</taxon>
        <taxon>Pseudomonadati</taxon>
        <taxon>Pseudomonadota</taxon>
        <taxon>Betaproteobacteria</taxon>
        <taxon>Burkholderiales</taxon>
        <taxon>Burkholderiaceae</taxon>
        <taxon>Paraburkholderia</taxon>
    </lineage>
</organism>
<accession>A0A1H1JS84</accession>
<dbReference type="GO" id="GO:0019058">
    <property type="term" value="P:viral life cycle"/>
    <property type="evidence" value="ECO:0007669"/>
    <property type="project" value="InterPro"/>
</dbReference>
<dbReference type="Proteomes" id="UP000199365">
    <property type="component" value="Unassembled WGS sequence"/>
</dbReference>
<dbReference type="InterPro" id="IPR036626">
    <property type="entry name" value="GpW_sf"/>
</dbReference>
<reference evidence="2" key="1">
    <citation type="submission" date="2016-10" db="EMBL/GenBank/DDBJ databases">
        <authorList>
            <person name="Varghese N."/>
            <person name="Submissions S."/>
        </authorList>
    </citation>
    <scope>NUCLEOTIDE SEQUENCE [LARGE SCALE GENOMIC DNA]</scope>
    <source>
        <strain evidence="2">DUS833</strain>
    </source>
</reference>
<dbReference type="Gene3D" id="3.30.1580.10">
    <property type="entry name" value="Head-to-tail joining protein W"/>
    <property type="match status" value="1"/>
</dbReference>